<dbReference type="PANTHER" id="PTHR11786:SF0">
    <property type="entry name" value="ARYLAMINE N-ACETYLTRANSFERASE 4-RELATED"/>
    <property type="match status" value="1"/>
</dbReference>
<comment type="caution">
    <text evidence="2">The sequence shown here is derived from an EMBL/GenBank/DDBJ whole genome shotgun (WGS) entry which is preliminary data.</text>
</comment>
<dbReference type="GO" id="GO:0016407">
    <property type="term" value="F:acetyltransferase activity"/>
    <property type="evidence" value="ECO:0007669"/>
    <property type="project" value="InterPro"/>
</dbReference>
<dbReference type="Gene3D" id="3.30.2140.20">
    <property type="match status" value="1"/>
</dbReference>
<dbReference type="AlphaFoldDB" id="A0A9D1T812"/>
<dbReference type="InterPro" id="IPR038765">
    <property type="entry name" value="Papain-like_cys_pep_sf"/>
</dbReference>
<evidence type="ECO:0000313" key="3">
    <source>
        <dbReference type="Proteomes" id="UP000886889"/>
    </source>
</evidence>
<sequence length="271" mass="30780">MESLLEKSFECLREEQCRSYLDRLGLEYPRHLDREFLDRLVRRHLEVIPFENLTQVVCHKTVSMDLEQIYEKIVLGRRGGYCFELNSLFLGLVRGLGYKGYPVACRVLRRPGLRVPTHRANVVCLGEEEYFCDVGFGGIACLRGARMDCSTVTETEFGSFFFQPEYKGWLNLWHIPNGEEKSAAAKIMMVAQIPSAPIDFAAANAAMCGEDSIFTQGVMVQRMTQWGPFSIDGDQYTSRGPEGKKVVQISSDRELETILKDVFGIELPQKV</sequence>
<dbReference type="PANTHER" id="PTHR11786">
    <property type="entry name" value="N-HYDROXYARYLAMINE O-ACETYLTRANSFERASE"/>
    <property type="match status" value="1"/>
</dbReference>
<dbReference type="InterPro" id="IPR053710">
    <property type="entry name" value="Arylamine_NAT_domain_sf"/>
</dbReference>
<name>A0A9D1T812_9FIRM</name>
<protein>
    <submittedName>
        <fullName evidence="2">Arylamine N-acetyltransferase</fullName>
    </submittedName>
</protein>
<evidence type="ECO:0000313" key="2">
    <source>
        <dbReference type="EMBL" id="HIV22885.1"/>
    </source>
</evidence>
<gene>
    <name evidence="2" type="ORF">IAC80_02980</name>
</gene>
<dbReference type="InterPro" id="IPR001447">
    <property type="entry name" value="Arylamine_N-AcTrfase"/>
</dbReference>
<comment type="similarity">
    <text evidence="1">Belongs to the arylamine N-acetyltransferase family.</text>
</comment>
<dbReference type="Proteomes" id="UP000886889">
    <property type="component" value="Unassembled WGS sequence"/>
</dbReference>
<reference evidence="2" key="2">
    <citation type="journal article" date="2021" name="PeerJ">
        <title>Extensive microbial diversity within the chicken gut microbiome revealed by metagenomics and culture.</title>
        <authorList>
            <person name="Gilroy R."/>
            <person name="Ravi A."/>
            <person name="Getino M."/>
            <person name="Pursley I."/>
            <person name="Horton D.L."/>
            <person name="Alikhan N.F."/>
            <person name="Baker D."/>
            <person name="Gharbi K."/>
            <person name="Hall N."/>
            <person name="Watson M."/>
            <person name="Adriaenssens E.M."/>
            <person name="Foster-Nyarko E."/>
            <person name="Jarju S."/>
            <person name="Secka A."/>
            <person name="Antonio M."/>
            <person name="Oren A."/>
            <person name="Chaudhuri R.R."/>
            <person name="La Ragione R."/>
            <person name="Hildebrand F."/>
            <person name="Pallen M.J."/>
        </authorList>
    </citation>
    <scope>NUCLEOTIDE SEQUENCE</scope>
    <source>
        <strain evidence="2">ChiBcec6-7307</strain>
    </source>
</reference>
<accession>A0A9D1T812</accession>
<reference evidence="2" key="1">
    <citation type="submission" date="2020-10" db="EMBL/GenBank/DDBJ databases">
        <authorList>
            <person name="Gilroy R."/>
        </authorList>
    </citation>
    <scope>NUCLEOTIDE SEQUENCE</scope>
    <source>
        <strain evidence="2">ChiBcec6-7307</strain>
    </source>
</reference>
<dbReference type="EMBL" id="DVOS01000031">
    <property type="protein sequence ID" value="HIV22885.1"/>
    <property type="molecule type" value="Genomic_DNA"/>
</dbReference>
<evidence type="ECO:0000256" key="1">
    <source>
        <dbReference type="ARBA" id="ARBA00006547"/>
    </source>
</evidence>
<proteinExistence type="inferred from homology"/>
<dbReference type="SUPFAM" id="SSF54001">
    <property type="entry name" value="Cysteine proteinases"/>
    <property type="match status" value="1"/>
</dbReference>
<dbReference type="Pfam" id="PF00797">
    <property type="entry name" value="Acetyltransf_2"/>
    <property type="match status" value="1"/>
</dbReference>
<organism evidence="2 3">
    <name type="scientific">Candidatus Merdiplasma excrementigallinarum</name>
    <dbReference type="NCBI Taxonomy" id="2840864"/>
    <lineage>
        <taxon>Bacteria</taxon>
        <taxon>Bacillati</taxon>
        <taxon>Bacillota</taxon>
        <taxon>Clostridia</taxon>
        <taxon>Lachnospirales</taxon>
        <taxon>Lachnospiraceae</taxon>
        <taxon>Lachnospiraceae incertae sedis</taxon>
        <taxon>Candidatus Merdiplasma</taxon>
    </lineage>
</organism>